<proteinExistence type="predicted"/>
<evidence type="ECO:0000313" key="2">
    <source>
        <dbReference type="Proteomes" id="UP000326678"/>
    </source>
</evidence>
<accession>A0A5P8VYT7</accession>
<name>A0A5P8VYT7_9NOSO</name>
<reference evidence="1 2" key="1">
    <citation type="submission" date="2019-10" db="EMBL/GenBank/DDBJ databases">
        <title>Genomic and transcriptomic insights into the perfect genentic adaptation of a filamentous nitrogen-fixing cyanobacterium to rice fields.</title>
        <authorList>
            <person name="Chen Z."/>
        </authorList>
    </citation>
    <scope>NUCLEOTIDE SEQUENCE [LARGE SCALE GENOMIC DNA]</scope>
    <source>
        <strain evidence="1">CCNUC1</strain>
    </source>
</reference>
<sequence length="39" mass="4444">MLLRDDNLFWHSISSKLAAPIGLEVCYTFVAPATLKRCY</sequence>
<dbReference type="Proteomes" id="UP000326678">
    <property type="component" value="Chromosome Gxm1"/>
</dbReference>
<dbReference type="AlphaFoldDB" id="A0A5P8VYT7"/>
<dbReference type="EMBL" id="CP045226">
    <property type="protein sequence ID" value="QFS45598.1"/>
    <property type="molecule type" value="Genomic_DNA"/>
</dbReference>
<gene>
    <name evidence="1" type="ORF">GXM_03075</name>
</gene>
<keyword evidence="2" id="KW-1185">Reference proteome</keyword>
<dbReference type="KEGG" id="nsh:GXM_03075"/>
<organism evidence="1 2">
    <name type="scientific">Nostoc sphaeroides CCNUC1</name>
    <dbReference type="NCBI Taxonomy" id="2653204"/>
    <lineage>
        <taxon>Bacteria</taxon>
        <taxon>Bacillati</taxon>
        <taxon>Cyanobacteriota</taxon>
        <taxon>Cyanophyceae</taxon>
        <taxon>Nostocales</taxon>
        <taxon>Nostocaceae</taxon>
        <taxon>Nostoc</taxon>
    </lineage>
</organism>
<evidence type="ECO:0000313" key="1">
    <source>
        <dbReference type="EMBL" id="QFS45598.1"/>
    </source>
</evidence>
<protein>
    <submittedName>
        <fullName evidence="1">Uncharacterized protein</fullName>
    </submittedName>
</protein>